<dbReference type="EMBL" id="LN609302">
    <property type="protein sequence ID" value="CEF56853.1"/>
    <property type="molecule type" value="Genomic_DNA"/>
</dbReference>
<dbReference type="PATRIC" id="fig|431306.5.peg.2285"/>
<dbReference type="Proteomes" id="UP000068250">
    <property type="component" value="Chromosome I"/>
</dbReference>
<reference evidence="2" key="1">
    <citation type="submission" date="2014-09" db="EMBL/GenBank/DDBJ databases">
        <authorList>
            <person name="Illeghems K.G."/>
        </authorList>
    </citation>
    <scope>NUCLEOTIDE SEQUENCE [LARGE SCALE GENOMIC DNA]</scope>
    <source>
        <strain evidence="2">LMG 23848T</strain>
    </source>
</reference>
<evidence type="ECO:0000313" key="1">
    <source>
        <dbReference type="EMBL" id="CEF56853.1"/>
    </source>
</evidence>
<gene>
    <name evidence="1" type="ORF">AGA_2215</name>
</gene>
<organism evidence="1 2">
    <name type="scientific">Acetobacter ghanensis</name>
    <dbReference type="NCBI Taxonomy" id="431306"/>
    <lineage>
        <taxon>Bacteria</taxon>
        <taxon>Pseudomonadati</taxon>
        <taxon>Pseudomonadota</taxon>
        <taxon>Alphaproteobacteria</taxon>
        <taxon>Acetobacterales</taxon>
        <taxon>Acetobacteraceae</taxon>
        <taxon>Acetobacter</taxon>
    </lineage>
</organism>
<name>A0A0U5BKP4_9PROT</name>
<proteinExistence type="predicted"/>
<sequence length="56" mass="6248">MDQKLIFLPSEHCLQKTSPFCGRFFYVQAKAGMLPLAYTPPASNAAGFPCKNVKRQ</sequence>
<dbReference type="AlphaFoldDB" id="A0A0U5BKP4"/>
<protein>
    <submittedName>
        <fullName evidence="1">Uncharacterized protein</fullName>
    </submittedName>
</protein>
<evidence type="ECO:0000313" key="2">
    <source>
        <dbReference type="Proteomes" id="UP000068250"/>
    </source>
</evidence>
<accession>A0A0U5BKP4</accession>
<dbReference type="STRING" id="431306.AGA_2215"/>